<dbReference type="GO" id="GO:0042393">
    <property type="term" value="F:histone binding"/>
    <property type="evidence" value="ECO:0007669"/>
    <property type="project" value="TreeGrafter"/>
</dbReference>
<feature type="compositionally biased region" description="Basic and acidic residues" evidence="3">
    <location>
        <begin position="106"/>
        <end position="133"/>
    </location>
</feature>
<dbReference type="InterPro" id="IPR051730">
    <property type="entry name" value="NASP-like"/>
</dbReference>
<sequence>MADSKDLLSNDTPSNSLTELPDTTHIFESIKVSVADLCARGRTQYAHKNYEQAVDLYSRATELQAELNGELNPENAEILFLYGRSLFKLGQSKSDVLGVKTSSENVDLKNQEKSTTKREKSHEEVEDASKKVPEPTTNMKSTSDSTVDTKSDPQLQTKKNLFQFTGDENFDESDEEEEVSKEGECEEDYLAAAFDILDLARVLFEKKLKEPEDVEGKGKTTGDSSVTKHYKQRLADTHDLLAEISLENEKAALAYKKELYSEERSIIAEAHYKLSLALEFASITSTSDAKNDNKEEIPEVDQALRDEAIAEMEAAIESTRLKFKEKEFELGGPGTFEEKEATVNQMKEVEGMLEELETRLVDLKGPGVDMKSALYGSLGNGGGLLGSIAPGETPQEIAARLEEAKQSATDVTNLTRKKAKTVDTPATSENNGKRPAEEESQDDSRKRVKTEPAEDKTPLVEGVEE</sequence>
<evidence type="ECO:0000256" key="1">
    <source>
        <dbReference type="ARBA" id="ARBA00022737"/>
    </source>
</evidence>
<dbReference type="SUPFAM" id="SSF48452">
    <property type="entry name" value="TPR-like"/>
    <property type="match status" value="1"/>
</dbReference>
<evidence type="ECO:0008006" key="6">
    <source>
        <dbReference type="Google" id="ProtNLM"/>
    </source>
</evidence>
<keyword evidence="1" id="KW-0677">Repeat</keyword>
<protein>
    <recommendedName>
        <fullName evidence="6">Tetratricopeptide SHNi-TPR domain-containing protein</fullName>
    </recommendedName>
</protein>
<dbReference type="AlphaFoldDB" id="A0A383V1I4"/>
<dbReference type="InterPro" id="IPR011990">
    <property type="entry name" value="TPR-like_helical_dom_sf"/>
</dbReference>
<dbReference type="PANTHER" id="PTHR15081">
    <property type="entry name" value="NUCLEAR AUTOANTIGENIC SPERM PROTEIN NASP -RELATED"/>
    <property type="match status" value="1"/>
</dbReference>
<reference evidence="4 5" key="1">
    <citation type="submission" date="2017-11" db="EMBL/GenBank/DDBJ databases">
        <authorList>
            <person name="Kracher B."/>
        </authorList>
    </citation>
    <scope>NUCLEOTIDE SEQUENCE [LARGE SCALE GENOMIC DNA]</scope>
    <source>
        <strain evidence="4 5">RACE1</strain>
    </source>
</reference>
<keyword evidence="2" id="KW-0802">TPR repeat</keyword>
<evidence type="ECO:0000256" key="2">
    <source>
        <dbReference type="ARBA" id="ARBA00022803"/>
    </source>
</evidence>
<dbReference type="GO" id="GO:0034080">
    <property type="term" value="P:CENP-A containing chromatin assembly"/>
    <property type="evidence" value="ECO:0007669"/>
    <property type="project" value="TreeGrafter"/>
</dbReference>
<feature type="region of interest" description="Disordered" evidence="3">
    <location>
        <begin position="105"/>
        <end position="184"/>
    </location>
</feature>
<evidence type="ECO:0000313" key="4">
    <source>
        <dbReference type="EMBL" id="SZF05846.1"/>
    </source>
</evidence>
<feature type="compositionally biased region" description="Polar residues" evidence="3">
    <location>
        <begin position="153"/>
        <end position="163"/>
    </location>
</feature>
<dbReference type="GO" id="GO:0006335">
    <property type="term" value="P:DNA replication-dependent chromatin assembly"/>
    <property type="evidence" value="ECO:0007669"/>
    <property type="project" value="TreeGrafter"/>
</dbReference>
<dbReference type="Gene3D" id="1.25.40.10">
    <property type="entry name" value="Tetratricopeptide repeat domain"/>
    <property type="match status" value="1"/>
</dbReference>
<name>A0A383V1I4_BLUHO</name>
<feature type="compositionally biased region" description="Acidic residues" evidence="3">
    <location>
        <begin position="168"/>
        <end position="184"/>
    </location>
</feature>
<dbReference type="PANTHER" id="PTHR15081:SF1">
    <property type="entry name" value="NUCLEAR AUTOANTIGENIC SPERM PROTEIN"/>
    <property type="match status" value="1"/>
</dbReference>
<feature type="compositionally biased region" description="Polar residues" evidence="3">
    <location>
        <begin position="9"/>
        <end position="18"/>
    </location>
</feature>
<feature type="compositionally biased region" description="Basic and acidic residues" evidence="3">
    <location>
        <begin position="210"/>
        <end position="220"/>
    </location>
</feature>
<feature type="region of interest" description="Disordered" evidence="3">
    <location>
        <begin position="1"/>
        <end position="20"/>
    </location>
</feature>
<feature type="region of interest" description="Disordered" evidence="3">
    <location>
        <begin position="405"/>
        <end position="465"/>
    </location>
</feature>
<dbReference type="EMBL" id="UNSH01000086">
    <property type="protein sequence ID" value="SZF05846.1"/>
    <property type="molecule type" value="Genomic_DNA"/>
</dbReference>
<feature type="region of interest" description="Disordered" evidence="3">
    <location>
        <begin position="210"/>
        <end position="229"/>
    </location>
</feature>
<organism evidence="4 5">
    <name type="scientific">Blumeria hordei</name>
    <name type="common">Barley powdery mildew</name>
    <name type="synonym">Blumeria graminis f. sp. hordei</name>
    <dbReference type="NCBI Taxonomy" id="2867405"/>
    <lineage>
        <taxon>Eukaryota</taxon>
        <taxon>Fungi</taxon>
        <taxon>Dikarya</taxon>
        <taxon>Ascomycota</taxon>
        <taxon>Pezizomycotina</taxon>
        <taxon>Leotiomycetes</taxon>
        <taxon>Erysiphales</taxon>
        <taxon>Erysiphaceae</taxon>
        <taxon>Blumeria</taxon>
    </lineage>
</organism>
<evidence type="ECO:0000313" key="5">
    <source>
        <dbReference type="Proteomes" id="UP000275772"/>
    </source>
</evidence>
<evidence type="ECO:0000256" key="3">
    <source>
        <dbReference type="SAM" id="MobiDB-lite"/>
    </source>
</evidence>
<proteinExistence type="predicted"/>
<dbReference type="VEuPathDB" id="FungiDB:BLGHR1_16649"/>
<dbReference type="GO" id="GO:0005654">
    <property type="term" value="C:nucleoplasm"/>
    <property type="evidence" value="ECO:0007669"/>
    <property type="project" value="TreeGrafter"/>
</dbReference>
<accession>A0A383V1I4</accession>
<feature type="compositionally biased region" description="Basic and acidic residues" evidence="3">
    <location>
        <begin position="431"/>
        <end position="458"/>
    </location>
</feature>
<gene>
    <name evidence="4" type="ORF">BLGHR1_16649</name>
</gene>
<dbReference type="Proteomes" id="UP000275772">
    <property type="component" value="Unassembled WGS sequence"/>
</dbReference>